<comment type="caution">
    <text evidence="2">The sequence shown here is derived from an EMBL/GenBank/DDBJ whole genome shotgun (WGS) entry which is preliminary data.</text>
</comment>
<dbReference type="EMBL" id="NAJQ01000222">
    <property type="protein sequence ID" value="TKA74560.1"/>
    <property type="molecule type" value="Genomic_DNA"/>
</dbReference>
<dbReference type="InterPro" id="IPR011333">
    <property type="entry name" value="SKP1/BTB/POZ_sf"/>
</dbReference>
<evidence type="ECO:0000313" key="3">
    <source>
        <dbReference type="Proteomes" id="UP000309340"/>
    </source>
</evidence>
<proteinExistence type="predicted"/>
<organism evidence="2 3">
    <name type="scientific">Friedmanniomyces simplex</name>
    <dbReference type="NCBI Taxonomy" id="329884"/>
    <lineage>
        <taxon>Eukaryota</taxon>
        <taxon>Fungi</taxon>
        <taxon>Dikarya</taxon>
        <taxon>Ascomycota</taxon>
        <taxon>Pezizomycotina</taxon>
        <taxon>Dothideomycetes</taxon>
        <taxon>Dothideomycetidae</taxon>
        <taxon>Mycosphaerellales</taxon>
        <taxon>Teratosphaeriaceae</taxon>
        <taxon>Friedmanniomyces</taxon>
    </lineage>
</organism>
<evidence type="ECO:0000313" key="2">
    <source>
        <dbReference type="EMBL" id="TKA74560.1"/>
    </source>
</evidence>
<gene>
    <name evidence="2" type="ORF">B0A55_04444</name>
</gene>
<dbReference type="OrthoDB" id="1022638at2759"/>
<feature type="domain" description="BTB" evidence="1">
    <location>
        <begin position="17"/>
        <end position="86"/>
    </location>
</feature>
<dbReference type="Gene3D" id="3.30.710.10">
    <property type="entry name" value="Potassium Channel Kv1.1, Chain A"/>
    <property type="match status" value="1"/>
</dbReference>
<name>A0A4U0XCS1_9PEZI</name>
<dbReference type="PANTHER" id="PTHR47843">
    <property type="entry name" value="BTB DOMAIN-CONTAINING PROTEIN-RELATED"/>
    <property type="match status" value="1"/>
</dbReference>
<sequence length="209" mass="24310">MSATRKPRSSLFRTRKQPITVIVGWRDDIFYFYEDLLVQHSEFFAAAMRKQWREADERTVELPEDHAEHFELFASFINTGKIHSMQDDAADDAEWNFLNAVLDALISKLVNGKRHPTNLHEYVYPYTAGDCGLRRLMVDIAAFEWDEGRLEAMTVSPACAVFFRDLAVRCRNTKQNIRKEDASYRTDDCVYHEHGDKLCYRTLYIGAGK</sequence>
<dbReference type="Proteomes" id="UP000309340">
    <property type="component" value="Unassembled WGS sequence"/>
</dbReference>
<dbReference type="AlphaFoldDB" id="A0A4U0XCS1"/>
<dbReference type="InterPro" id="IPR000210">
    <property type="entry name" value="BTB/POZ_dom"/>
</dbReference>
<evidence type="ECO:0000259" key="1">
    <source>
        <dbReference type="PROSITE" id="PS50097"/>
    </source>
</evidence>
<dbReference type="PANTHER" id="PTHR47843:SF2">
    <property type="entry name" value="BTB DOMAIN-CONTAINING PROTEIN"/>
    <property type="match status" value="1"/>
</dbReference>
<keyword evidence="3" id="KW-1185">Reference proteome</keyword>
<reference evidence="2 3" key="1">
    <citation type="submission" date="2017-03" db="EMBL/GenBank/DDBJ databases">
        <title>Genomes of endolithic fungi from Antarctica.</title>
        <authorList>
            <person name="Coleine C."/>
            <person name="Masonjones S."/>
            <person name="Stajich J.E."/>
        </authorList>
    </citation>
    <scope>NUCLEOTIDE SEQUENCE [LARGE SCALE GENOMIC DNA]</scope>
    <source>
        <strain evidence="2 3">CCFEE 5184</strain>
    </source>
</reference>
<dbReference type="SUPFAM" id="SSF54695">
    <property type="entry name" value="POZ domain"/>
    <property type="match status" value="1"/>
</dbReference>
<dbReference type="PROSITE" id="PS50097">
    <property type="entry name" value="BTB"/>
    <property type="match status" value="1"/>
</dbReference>
<protein>
    <recommendedName>
        <fullName evidence="1">BTB domain-containing protein</fullName>
    </recommendedName>
</protein>
<accession>A0A4U0XCS1</accession>